<protein>
    <submittedName>
        <fullName evidence="2">Uncharacterized protein</fullName>
    </submittedName>
</protein>
<dbReference type="RefSeq" id="WP_144734538.1">
    <property type="nucleotide sequence ID" value="NZ_ML675593.1"/>
</dbReference>
<reference evidence="2 3" key="1">
    <citation type="journal article" date="2019" name="Front. Microbiol.">
        <title>Ammonia Oxidation by the Arctic Terrestrial Thaumarchaeote Candidatus Nitrosocosmicus arcticus Is Stimulated by Increasing Temperatures.</title>
        <authorList>
            <person name="Alves R.J.E."/>
            <person name="Kerou M."/>
            <person name="Zappe A."/>
            <person name="Bittner R."/>
            <person name="Abby S.S."/>
            <person name="Schmidt H.A."/>
            <person name="Pfeifer K."/>
            <person name="Schleper C."/>
        </authorList>
    </citation>
    <scope>NUCLEOTIDE SEQUENCE [LARGE SCALE GENOMIC DNA]</scope>
    <source>
        <strain evidence="2 3">Kfb</strain>
    </source>
</reference>
<organism evidence="2 3">
    <name type="scientific">Candidatus Nitrosocosmicus arcticus</name>
    <dbReference type="NCBI Taxonomy" id="2035267"/>
    <lineage>
        <taxon>Archaea</taxon>
        <taxon>Nitrososphaerota</taxon>
        <taxon>Nitrososphaeria</taxon>
        <taxon>Nitrososphaerales</taxon>
        <taxon>Nitrososphaeraceae</taxon>
        <taxon>Candidatus Nitrosocosmicus</taxon>
    </lineage>
</organism>
<comment type="caution">
    <text evidence="2">The sequence shown here is derived from an EMBL/GenBank/DDBJ whole genome shotgun (WGS) entry which is preliminary data.</text>
</comment>
<dbReference type="AlphaFoldDB" id="A0A557SRB7"/>
<evidence type="ECO:0000313" key="3">
    <source>
        <dbReference type="Proteomes" id="UP000315289"/>
    </source>
</evidence>
<accession>A0A557SRB7</accession>
<keyword evidence="3" id="KW-1185">Reference proteome</keyword>
<dbReference type="EMBL" id="VOAH01000020">
    <property type="protein sequence ID" value="TVP39138.1"/>
    <property type="molecule type" value="Genomic_DNA"/>
</dbReference>
<proteinExistence type="predicted"/>
<feature type="region of interest" description="Disordered" evidence="1">
    <location>
        <begin position="156"/>
        <end position="177"/>
    </location>
</feature>
<sequence>MSTGKKRIKIELEDAEGGKYNLSLEGNLSKDKIQKVLQLVESLNVSKNDLDNNIKLPMEQNNSLQKYDLGLNSSNNSIGSKIWSLIENNFAYSSFTSSNVAESYEESYGEQLQLSLISTYLSRYFEKQKLVRSKRGKEWIYKLIRIQRDVISSVGTPTTQSTHLLDSPYSEDQGENESDFLKQNALTTVYDLRL</sequence>
<gene>
    <name evidence="2" type="ORF">NARC_200027</name>
</gene>
<evidence type="ECO:0000313" key="2">
    <source>
        <dbReference type="EMBL" id="TVP39138.1"/>
    </source>
</evidence>
<evidence type="ECO:0000256" key="1">
    <source>
        <dbReference type="SAM" id="MobiDB-lite"/>
    </source>
</evidence>
<dbReference type="OrthoDB" id="5891at2157"/>
<dbReference type="Proteomes" id="UP000315289">
    <property type="component" value="Unassembled WGS sequence"/>
</dbReference>
<name>A0A557SRB7_9ARCH</name>